<reference evidence="1 2" key="1">
    <citation type="submission" date="2016-01" db="EMBL/GenBank/DDBJ databases">
        <title>The new phylogeny of the genus Mycobacterium.</title>
        <authorList>
            <person name="Tarcisio F."/>
            <person name="Conor M."/>
            <person name="Antonella G."/>
            <person name="Elisabetta G."/>
            <person name="Giulia F.S."/>
            <person name="Sara T."/>
            <person name="Anna F."/>
            <person name="Clotilde B."/>
            <person name="Roberto B."/>
            <person name="Veronica D.S."/>
            <person name="Fabio R."/>
            <person name="Monica P."/>
            <person name="Olivier J."/>
            <person name="Enrico T."/>
            <person name="Nicola S."/>
        </authorList>
    </citation>
    <scope>NUCLEOTIDE SEQUENCE [LARGE SCALE GENOMIC DNA]</scope>
    <source>
        <strain evidence="1 2">DSM 45394</strain>
    </source>
</reference>
<proteinExistence type="predicted"/>
<gene>
    <name evidence="1" type="ORF">AWC16_08805</name>
</gene>
<sequence>MSYDLTVYAADNIEGDRLIALVESIPGLSVGDSGDGEVSVLRGKRRTYSFTVFGPYRIEPEDVPEDVVQHVLDPAISWQIVVEGSSPTEIAPARRFAKALAHAARGVALDEQTEDVLGAKKSRRVDRPPTEPVRVLDLEWYSPASAPPAPDLWLELARKVFPEALPRRYGGYQPYPYRLNRDGEGPFVTEFGWIRERYESQIFVASNPCLSGGLFAPPWGGYLFDSLHLLAAPLDDPRWRNTVRRFFVAYARRRGSVLAVGEVLRNHTLSGPPNDRRDQHGTLRGEDGILGLPANPVWLTWLGNDYLHLVHDHLPPEHTTYYPEGALYAPADEPADRGQLAELLDPIPARLRVSAIPSAYGPANSPTNSPALVRLETGEDRGIPVDIPAKVTALQDLSQKTTAAADDISGLLRNLRAQLDKLATSWTGPAASAYFSAGARSISELSAKCADLTVDLRRIGTDLSTSASSYHGEE</sequence>
<dbReference type="OrthoDB" id="3249195at2"/>
<dbReference type="AlphaFoldDB" id="A0A1X1YN79"/>
<name>A0A1X1YN79_9MYCO</name>
<dbReference type="SUPFAM" id="SSF140453">
    <property type="entry name" value="EsxAB dimer-like"/>
    <property type="match status" value="1"/>
</dbReference>
<organism evidence="1 2">
    <name type="scientific">Mycolicibacter longobardus</name>
    <dbReference type="NCBI Taxonomy" id="1108812"/>
    <lineage>
        <taxon>Bacteria</taxon>
        <taxon>Bacillati</taxon>
        <taxon>Actinomycetota</taxon>
        <taxon>Actinomycetes</taxon>
        <taxon>Mycobacteriales</taxon>
        <taxon>Mycobacteriaceae</taxon>
        <taxon>Mycolicibacter</taxon>
    </lineage>
</organism>
<dbReference type="EMBL" id="LQPG01000011">
    <property type="protein sequence ID" value="ORW12480.1"/>
    <property type="molecule type" value="Genomic_DNA"/>
</dbReference>
<evidence type="ECO:0000313" key="2">
    <source>
        <dbReference type="Proteomes" id="UP000193866"/>
    </source>
</evidence>
<accession>A0A1X1YN79</accession>
<dbReference type="Gene3D" id="1.10.287.1060">
    <property type="entry name" value="ESAT-6-like"/>
    <property type="match status" value="1"/>
</dbReference>
<dbReference type="InterPro" id="IPR036689">
    <property type="entry name" value="ESAT-6-like_sf"/>
</dbReference>
<keyword evidence="2" id="KW-1185">Reference proteome</keyword>
<comment type="caution">
    <text evidence="1">The sequence shown here is derived from an EMBL/GenBank/DDBJ whole genome shotgun (WGS) entry which is preliminary data.</text>
</comment>
<evidence type="ECO:0000313" key="1">
    <source>
        <dbReference type="EMBL" id="ORW12480.1"/>
    </source>
</evidence>
<dbReference type="RefSeq" id="WP_085264087.1">
    <property type="nucleotide sequence ID" value="NZ_LQPG01000011.1"/>
</dbReference>
<protein>
    <submittedName>
        <fullName evidence="1">Uncharacterized protein</fullName>
    </submittedName>
</protein>
<dbReference type="Proteomes" id="UP000193866">
    <property type="component" value="Unassembled WGS sequence"/>
</dbReference>